<dbReference type="EMBL" id="FPIY01000001">
    <property type="protein sequence ID" value="SFW19761.1"/>
    <property type="molecule type" value="Genomic_DNA"/>
</dbReference>
<name>A0A1K1M9L1_9FLAO</name>
<keyword evidence="2" id="KW-1185">Reference proteome</keyword>
<dbReference type="OrthoDB" id="1139344at2"/>
<sequence length="61" mass="7014">MLIGKIKTEVILLLGEDFYEYTQDHIAYTLGFTPGIFNIDTDVLDIIFKNNVVVKVKQHQT</sequence>
<organism evidence="1 2">
    <name type="scientific">Cellulophaga fucicola</name>
    <dbReference type="NCBI Taxonomy" id="76595"/>
    <lineage>
        <taxon>Bacteria</taxon>
        <taxon>Pseudomonadati</taxon>
        <taxon>Bacteroidota</taxon>
        <taxon>Flavobacteriia</taxon>
        <taxon>Flavobacteriales</taxon>
        <taxon>Flavobacteriaceae</taxon>
        <taxon>Cellulophaga</taxon>
    </lineage>
</organism>
<reference evidence="2" key="1">
    <citation type="submission" date="2016-11" db="EMBL/GenBank/DDBJ databases">
        <authorList>
            <person name="Varghese N."/>
            <person name="Submissions S."/>
        </authorList>
    </citation>
    <scope>NUCLEOTIDE SEQUENCE [LARGE SCALE GENOMIC DNA]</scope>
    <source>
        <strain evidence="2">DSM 24786</strain>
    </source>
</reference>
<accession>A0A1K1M9L1</accession>
<dbReference type="AlphaFoldDB" id="A0A1K1M9L1"/>
<evidence type="ECO:0000313" key="2">
    <source>
        <dbReference type="Proteomes" id="UP000183257"/>
    </source>
</evidence>
<dbReference type="Proteomes" id="UP000183257">
    <property type="component" value="Unassembled WGS sequence"/>
</dbReference>
<gene>
    <name evidence="1" type="ORF">SAMN05660313_00438</name>
</gene>
<proteinExistence type="predicted"/>
<dbReference type="RefSeq" id="WP_072302114.1">
    <property type="nucleotide sequence ID" value="NZ_FPIY01000001.1"/>
</dbReference>
<protein>
    <submittedName>
        <fullName evidence="1">Uncharacterized protein</fullName>
    </submittedName>
</protein>
<evidence type="ECO:0000313" key="1">
    <source>
        <dbReference type="EMBL" id="SFW19761.1"/>
    </source>
</evidence>